<feature type="transmembrane region" description="Helical" evidence="5">
    <location>
        <begin position="218"/>
        <end position="238"/>
    </location>
</feature>
<accession>A0A9N8EDQ6</accession>
<reference evidence="6" key="1">
    <citation type="submission" date="2020-06" db="EMBL/GenBank/DDBJ databases">
        <authorList>
            <consortium name="Plant Systems Biology data submission"/>
        </authorList>
    </citation>
    <scope>NUCLEOTIDE SEQUENCE</scope>
    <source>
        <strain evidence="6">D6</strain>
    </source>
</reference>
<dbReference type="EMBL" id="CAICTM010000972">
    <property type="protein sequence ID" value="CAB9518928.1"/>
    <property type="molecule type" value="Genomic_DNA"/>
</dbReference>
<dbReference type="InterPro" id="IPR032675">
    <property type="entry name" value="LRR_dom_sf"/>
</dbReference>
<feature type="compositionally biased region" description="Basic and acidic residues" evidence="4">
    <location>
        <begin position="23"/>
        <end position="38"/>
    </location>
</feature>
<keyword evidence="5" id="KW-1133">Transmembrane helix</keyword>
<protein>
    <recommendedName>
        <fullName evidence="8">L domain-like protein</fullName>
    </recommendedName>
</protein>
<keyword evidence="3 5" id="KW-0472">Membrane</keyword>
<feature type="compositionally biased region" description="Basic and acidic residues" evidence="4">
    <location>
        <begin position="1"/>
        <end position="13"/>
    </location>
</feature>
<name>A0A9N8EDQ6_9STRA</name>
<proteinExistence type="predicted"/>
<sequence length="738" mass="80763">MKEETLNDSHLGDPTDTITTRSITKEVDDRKPAAKFESDSPYADEIHGGLSKESQEKGDDGATYATVPKPTQDLSDDKINEATKMEILDNAADANTNTNDDVLFVTEYQDNGPGYTADHPILLRRNQMRPPSQPGAFMGAPGEDLQRTSYLNYALFGASPGANSGPGDSLRVGSATNQGLVQANAVDDDTANLMYANPVDLEEAAQHRALQRKQQQNNFLAAALWLFLVVAIIVGFVVGAQKNKEPKVVVLESTEAPTVYGSMTPSEVPSSAPTRALDFLLDSLPDYTLASVNNGSETPQWRAWWWLSEHQNITFLPEWRKTQLFALATFFYSYEGENWNPLIKERWMDDTVEECEWFSNGFGFFFRGAYYERQTDGGLFTRPCNSQGHFTSLHLGGLELMDHFASIPPEILLLTSLSLVNLYNNGIAGPISLQLPTELYELTDLRSLWMSRNQCTGKIPSEIALFTSLSYLNFGQSQLSGQIPSEIALLTSLSDLSFGENDLTGQFSSELGLLTSLTNLDLHANKLSGKFFSELGLLTSLQKLSLFANRLSGPLASELGLLTSLYSLELKSNQFTGPVPSELGKATTLFWLELNNNLLTGQVASELGILKAMQVLLFNENGLTGTIPSELGLLTSLIYLHLADNQFTGPVLSEFGALTALTTLQLNGNQFTGAVPRYLWLLTSLQKLDLSANELSGTIPTEIGMMTQLTSLGLNNNNLTGTLPSQLNASMGLRLHGN</sequence>
<evidence type="ECO:0000256" key="1">
    <source>
        <dbReference type="ARBA" id="ARBA00022614"/>
    </source>
</evidence>
<dbReference type="Gene3D" id="3.80.10.10">
    <property type="entry name" value="Ribonuclease Inhibitor"/>
    <property type="match status" value="2"/>
</dbReference>
<evidence type="ECO:0000313" key="6">
    <source>
        <dbReference type="EMBL" id="CAB9518928.1"/>
    </source>
</evidence>
<evidence type="ECO:0000256" key="2">
    <source>
        <dbReference type="ARBA" id="ARBA00022737"/>
    </source>
</evidence>
<keyword evidence="1" id="KW-0433">Leucine-rich repeat</keyword>
<dbReference type="InterPro" id="IPR001611">
    <property type="entry name" value="Leu-rich_rpt"/>
</dbReference>
<dbReference type="OrthoDB" id="46376at2759"/>
<dbReference type="PANTHER" id="PTHR48004:SF58">
    <property type="entry name" value="OS01G0162200 PROTEIN"/>
    <property type="match status" value="1"/>
</dbReference>
<keyword evidence="2" id="KW-0677">Repeat</keyword>
<dbReference type="Pfam" id="PF00560">
    <property type="entry name" value="LRR_1"/>
    <property type="match status" value="3"/>
</dbReference>
<keyword evidence="7" id="KW-1185">Reference proteome</keyword>
<dbReference type="FunFam" id="3.80.10.10:FF:000095">
    <property type="entry name" value="LRR receptor-like serine/threonine-protein kinase GSO1"/>
    <property type="match status" value="1"/>
</dbReference>
<evidence type="ECO:0000256" key="4">
    <source>
        <dbReference type="SAM" id="MobiDB-lite"/>
    </source>
</evidence>
<dbReference type="PANTHER" id="PTHR48004">
    <property type="entry name" value="OS01G0149700 PROTEIN"/>
    <property type="match status" value="1"/>
</dbReference>
<dbReference type="AlphaFoldDB" id="A0A9N8EDQ6"/>
<dbReference type="InterPro" id="IPR052941">
    <property type="entry name" value="StomDev_PlantInt_Reg"/>
</dbReference>
<dbReference type="Proteomes" id="UP001153069">
    <property type="component" value="Unassembled WGS sequence"/>
</dbReference>
<gene>
    <name evidence="6" type="ORF">SEMRO_974_G226692.1</name>
</gene>
<evidence type="ECO:0000256" key="5">
    <source>
        <dbReference type="SAM" id="Phobius"/>
    </source>
</evidence>
<comment type="caution">
    <text evidence="6">The sequence shown here is derived from an EMBL/GenBank/DDBJ whole genome shotgun (WGS) entry which is preliminary data.</text>
</comment>
<keyword evidence="5" id="KW-0812">Transmembrane</keyword>
<evidence type="ECO:0008006" key="8">
    <source>
        <dbReference type="Google" id="ProtNLM"/>
    </source>
</evidence>
<dbReference type="SUPFAM" id="SSF52058">
    <property type="entry name" value="L domain-like"/>
    <property type="match status" value="1"/>
</dbReference>
<feature type="region of interest" description="Disordered" evidence="4">
    <location>
        <begin position="1"/>
        <end position="75"/>
    </location>
</feature>
<evidence type="ECO:0000256" key="3">
    <source>
        <dbReference type="ARBA" id="ARBA00023136"/>
    </source>
</evidence>
<organism evidence="6 7">
    <name type="scientific">Seminavis robusta</name>
    <dbReference type="NCBI Taxonomy" id="568900"/>
    <lineage>
        <taxon>Eukaryota</taxon>
        <taxon>Sar</taxon>
        <taxon>Stramenopiles</taxon>
        <taxon>Ochrophyta</taxon>
        <taxon>Bacillariophyta</taxon>
        <taxon>Bacillariophyceae</taxon>
        <taxon>Bacillariophycidae</taxon>
        <taxon>Naviculales</taxon>
        <taxon>Naviculaceae</taxon>
        <taxon>Seminavis</taxon>
    </lineage>
</organism>
<evidence type="ECO:0000313" key="7">
    <source>
        <dbReference type="Proteomes" id="UP001153069"/>
    </source>
</evidence>